<dbReference type="AlphaFoldDB" id="A0A2P5BRY9"/>
<dbReference type="GO" id="GO:0043531">
    <property type="term" value="F:ADP binding"/>
    <property type="evidence" value="ECO:0007669"/>
    <property type="project" value="InterPro"/>
</dbReference>
<dbReference type="PANTHER" id="PTHR11017">
    <property type="entry name" value="LEUCINE-RICH REPEAT-CONTAINING PROTEIN"/>
    <property type="match status" value="1"/>
</dbReference>
<keyword evidence="2" id="KW-0433">Leucine-rich repeat</keyword>
<dbReference type="PROSITE" id="PS50104">
    <property type="entry name" value="TIR"/>
    <property type="match status" value="1"/>
</dbReference>
<dbReference type="InterPro" id="IPR044974">
    <property type="entry name" value="Disease_R_plants"/>
</dbReference>
<evidence type="ECO:0000313" key="9">
    <source>
        <dbReference type="Proteomes" id="UP000237105"/>
    </source>
</evidence>
<dbReference type="InterPro" id="IPR058192">
    <property type="entry name" value="WHD_ROQ1-like"/>
</dbReference>
<proteinExistence type="predicted"/>
<keyword evidence="4" id="KW-0378">Hydrolase</keyword>
<dbReference type="InterPro" id="IPR002182">
    <property type="entry name" value="NB-ARC"/>
</dbReference>
<dbReference type="SMART" id="SM00255">
    <property type="entry name" value="TIR"/>
    <property type="match status" value="1"/>
</dbReference>
<gene>
    <name evidence="8" type="primary">PanTNL35</name>
    <name evidence="8" type="ORF">PanWU01x14_214950</name>
</gene>
<dbReference type="EMBL" id="JXTB01000231">
    <property type="protein sequence ID" value="PON51558.1"/>
    <property type="molecule type" value="Genomic_DNA"/>
</dbReference>
<dbReference type="PANTHER" id="PTHR11017:SF479">
    <property type="entry name" value="DISEASE RESISTANCE PROTEIN (TIR-NBS-LRR CLASS) FAMILY"/>
    <property type="match status" value="1"/>
</dbReference>
<dbReference type="OrthoDB" id="7451790at2759"/>
<dbReference type="Gene3D" id="1.10.8.430">
    <property type="entry name" value="Helical domain of apoptotic protease-activating factors"/>
    <property type="match status" value="1"/>
</dbReference>
<keyword evidence="9" id="KW-1185">Reference proteome</keyword>
<name>A0A2P5BRY9_PARAD</name>
<keyword evidence="3" id="KW-0677">Repeat</keyword>
<dbReference type="FunFam" id="3.40.50.10140:FF:000007">
    <property type="entry name" value="Disease resistance protein (TIR-NBS-LRR class)"/>
    <property type="match status" value="1"/>
</dbReference>
<dbReference type="Pfam" id="PF00931">
    <property type="entry name" value="NB-ARC"/>
    <property type="match status" value="1"/>
</dbReference>
<evidence type="ECO:0000313" key="8">
    <source>
        <dbReference type="EMBL" id="PON51558.1"/>
    </source>
</evidence>
<dbReference type="InterPro" id="IPR000157">
    <property type="entry name" value="TIR_dom"/>
</dbReference>
<dbReference type="GO" id="GO:0061809">
    <property type="term" value="F:NAD+ nucleosidase activity, cyclic ADP-ribose generating"/>
    <property type="evidence" value="ECO:0007669"/>
    <property type="project" value="UniProtKB-EC"/>
</dbReference>
<dbReference type="InterPro" id="IPR027417">
    <property type="entry name" value="P-loop_NTPase"/>
</dbReference>
<dbReference type="Proteomes" id="UP000237105">
    <property type="component" value="Unassembled WGS sequence"/>
</dbReference>
<evidence type="ECO:0000256" key="5">
    <source>
        <dbReference type="ARBA" id="ARBA00023027"/>
    </source>
</evidence>
<sequence length="1269" mass="145526">MAYSPASSPLPHPSGKKYDVFLNFRGEDVRNGFLSHLHSALLQKGIDTYIDERIERGDVISEALFKAIHESIISVTIFSKKYASSWWCLEELAHIIECNESNGQIVIPVFYHVKASVVRNQLKTYARAFAEHGKSYKEDKLDQWRSALRKAGLKAGCSVPRTKKESELVEIIVNDIVEKFNSRRLNDDCKGLVGIDKRIKDIEPLLLNNSSLDVQVVGIWGADGMGKTTLAQNIFKRFQSQFDRSCILENISEEWKIYGSDYMKSKFVSQLHTGKTILKDRTCHERLLIVLDDVEDTDHFELFVGHDCKTLCPRSVVVVTTNNKKVLENIGVDIPMYNLKELSYEEALQLFLLNAFRKRVLPKSFMKLSRKMVNYAKRVPLALKVLGSFLHSKGEEEWESVSDKLKIHSNHILDLNTQNILKISFNGLDDKKKAIFLDIACFFKGIRKDEVEDILDDIGCFERVITDLVDKSLITIKGENELWMHDLIQKMSQKIAGKQYSRLWMWVTDDICRVLRTNSGTETIEGMVLDADEIREDINLKPAVFEKMKDLRLLKFTLRGGFQLQLLQGLHFLSDKLVYLEWDTYPFSSLPSSFTPYNLVKLQMCSSQLKQLWNGLMYLEKLKNINLEYSKNLTCMPDLSQANLKILNLKGCTSLVELPRLKFQEVVTTKKSLVRFSDVFYFHNWHKNMGFEWDTYANVFKHFLNLQGCSNLRTISMMSGNIQHIHMGSTAIEELHSSICSLPNLVSIHLNNCKCLKSLPSNIVDLKSLEYLDLGGCLSFNNLPNELPNSLIELNLSGTAIEKVDESSFECLIHLKFLIMNNCRSLETLPSSICKLTSLERLSLSSCSKLKSFPEILEPMKCLHVVNLKGIKIKELPSSDIGKSELLRLFLAGCRNFSSVPAGCNKCRGICLHDKYQFGGLLKFRISESFPYVLVDEIEVDLTYSNILRIPDWYNNHASIIPDQSIGSDTATVVFKVSEFGVPDFKICKCKNIGRCRGSFYLVNYYTSSADEGYANFMYTSSKQISCCLECSNFDQVGESLMNEFQIKISGIEVVSTTEQKELDRRTRSIFCCQGDEVPQWFSYQSTESSIDVGFSPHWHNTNFLCFALCIVFKFENSGSNYDHNNKMRCCCEYHFKTTSRESRKFRWSFMWNHSDFEKDISSILDGSNHMFVHFLHDEDYRNYKDATLASFKFCLENVDGETCGTVGNYKLEKCGIRALYLQDAKELIRRRIRLSNADQPQEQDHVTGCIPFLQNFMNELVRNANCFN</sequence>
<dbReference type="Gene3D" id="3.80.10.10">
    <property type="entry name" value="Ribonuclease Inhibitor"/>
    <property type="match status" value="2"/>
</dbReference>
<dbReference type="GO" id="GO:0006952">
    <property type="term" value="P:defense response"/>
    <property type="evidence" value="ECO:0007669"/>
    <property type="project" value="InterPro"/>
</dbReference>
<dbReference type="InterPro" id="IPR035897">
    <property type="entry name" value="Toll_tir_struct_dom_sf"/>
</dbReference>
<comment type="catalytic activity">
    <reaction evidence="6">
        <text>NAD(+) + H2O = ADP-D-ribose + nicotinamide + H(+)</text>
        <dbReference type="Rhea" id="RHEA:16301"/>
        <dbReference type="ChEBI" id="CHEBI:15377"/>
        <dbReference type="ChEBI" id="CHEBI:15378"/>
        <dbReference type="ChEBI" id="CHEBI:17154"/>
        <dbReference type="ChEBI" id="CHEBI:57540"/>
        <dbReference type="ChEBI" id="CHEBI:57967"/>
        <dbReference type="EC" id="3.2.2.6"/>
    </reaction>
    <physiologicalReaction direction="left-to-right" evidence="6">
        <dbReference type="Rhea" id="RHEA:16302"/>
    </physiologicalReaction>
</comment>
<dbReference type="InterPro" id="IPR032675">
    <property type="entry name" value="LRR_dom_sf"/>
</dbReference>
<organism evidence="8 9">
    <name type="scientific">Parasponia andersonii</name>
    <name type="common">Sponia andersonii</name>
    <dbReference type="NCBI Taxonomy" id="3476"/>
    <lineage>
        <taxon>Eukaryota</taxon>
        <taxon>Viridiplantae</taxon>
        <taxon>Streptophyta</taxon>
        <taxon>Embryophyta</taxon>
        <taxon>Tracheophyta</taxon>
        <taxon>Spermatophyta</taxon>
        <taxon>Magnoliopsida</taxon>
        <taxon>eudicotyledons</taxon>
        <taxon>Gunneridae</taxon>
        <taxon>Pentapetalae</taxon>
        <taxon>rosids</taxon>
        <taxon>fabids</taxon>
        <taxon>Rosales</taxon>
        <taxon>Cannabaceae</taxon>
        <taxon>Parasponia</taxon>
    </lineage>
</organism>
<evidence type="ECO:0000259" key="7">
    <source>
        <dbReference type="PROSITE" id="PS50104"/>
    </source>
</evidence>
<evidence type="ECO:0000256" key="4">
    <source>
        <dbReference type="ARBA" id="ARBA00022801"/>
    </source>
</evidence>
<dbReference type="GO" id="GO:0007165">
    <property type="term" value="P:signal transduction"/>
    <property type="evidence" value="ECO:0007669"/>
    <property type="project" value="InterPro"/>
</dbReference>
<dbReference type="PRINTS" id="PR00364">
    <property type="entry name" value="DISEASERSIST"/>
</dbReference>
<feature type="domain" description="TIR" evidence="7">
    <location>
        <begin position="16"/>
        <end position="180"/>
    </location>
</feature>
<dbReference type="SUPFAM" id="SSF52058">
    <property type="entry name" value="L domain-like"/>
    <property type="match status" value="1"/>
</dbReference>
<evidence type="ECO:0000256" key="6">
    <source>
        <dbReference type="ARBA" id="ARBA00047304"/>
    </source>
</evidence>
<dbReference type="Pfam" id="PF01582">
    <property type="entry name" value="TIR"/>
    <property type="match status" value="1"/>
</dbReference>
<reference evidence="9" key="1">
    <citation type="submission" date="2016-06" db="EMBL/GenBank/DDBJ databases">
        <title>Parallel loss of symbiosis genes in relatives of nitrogen-fixing non-legume Parasponia.</title>
        <authorList>
            <person name="Van Velzen R."/>
            <person name="Holmer R."/>
            <person name="Bu F."/>
            <person name="Rutten L."/>
            <person name="Van Zeijl A."/>
            <person name="Liu W."/>
            <person name="Santuari L."/>
            <person name="Cao Q."/>
            <person name="Sharma T."/>
            <person name="Shen D."/>
            <person name="Roswanjaya Y."/>
            <person name="Wardhani T."/>
            <person name="Kalhor M.S."/>
            <person name="Jansen J."/>
            <person name="Van den Hoogen J."/>
            <person name="Gungor B."/>
            <person name="Hartog M."/>
            <person name="Hontelez J."/>
            <person name="Verver J."/>
            <person name="Yang W.-C."/>
            <person name="Schijlen E."/>
            <person name="Repin R."/>
            <person name="Schilthuizen M."/>
            <person name="Schranz E."/>
            <person name="Heidstra R."/>
            <person name="Miyata K."/>
            <person name="Fedorova E."/>
            <person name="Kohlen W."/>
            <person name="Bisseling T."/>
            <person name="Smit S."/>
            <person name="Geurts R."/>
        </authorList>
    </citation>
    <scope>NUCLEOTIDE SEQUENCE [LARGE SCALE GENOMIC DNA]</scope>
    <source>
        <strain evidence="9">cv. WU1-14</strain>
    </source>
</reference>
<comment type="caution">
    <text evidence="8">The sequence shown here is derived from an EMBL/GenBank/DDBJ whole genome shotgun (WGS) entry which is preliminary data.</text>
</comment>
<dbReference type="SUPFAM" id="SSF52200">
    <property type="entry name" value="Toll/Interleukin receptor TIR domain"/>
    <property type="match status" value="1"/>
</dbReference>
<dbReference type="Gene3D" id="3.40.50.300">
    <property type="entry name" value="P-loop containing nucleotide triphosphate hydrolases"/>
    <property type="match status" value="1"/>
</dbReference>
<evidence type="ECO:0000256" key="2">
    <source>
        <dbReference type="ARBA" id="ARBA00022614"/>
    </source>
</evidence>
<evidence type="ECO:0000256" key="3">
    <source>
        <dbReference type="ARBA" id="ARBA00022737"/>
    </source>
</evidence>
<dbReference type="Gene3D" id="3.40.50.10140">
    <property type="entry name" value="Toll/interleukin-1 receptor homology (TIR) domain"/>
    <property type="match status" value="1"/>
</dbReference>
<dbReference type="Pfam" id="PF23282">
    <property type="entry name" value="WHD_ROQ1"/>
    <property type="match status" value="1"/>
</dbReference>
<dbReference type="InterPro" id="IPR045344">
    <property type="entry name" value="C-JID"/>
</dbReference>
<accession>A0A2P5BRY9</accession>
<dbReference type="EC" id="3.2.2.6" evidence="1"/>
<dbReference type="InterPro" id="IPR042197">
    <property type="entry name" value="Apaf_helical"/>
</dbReference>
<evidence type="ECO:0000256" key="1">
    <source>
        <dbReference type="ARBA" id="ARBA00011982"/>
    </source>
</evidence>
<protein>
    <recommendedName>
        <fullName evidence="1">ADP-ribosyl cyclase/cyclic ADP-ribose hydrolase</fullName>
        <ecNumber evidence="1">3.2.2.6</ecNumber>
    </recommendedName>
</protein>
<dbReference type="Pfam" id="PF20160">
    <property type="entry name" value="C-JID"/>
    <property type="match status" value="1"/>
</dbReference>
<keyword evidence="5" id="KW-0520">NAD</keyword>
<dbReference type="SUPFAM" id="SSF52540">
    <property type="entry name" value="P-loop containing nucleoside triphosphate hydrolases"/>
    <property type="match status" value="1"/>
</dbReference>